<evidence type="ECO:0000313" key="1">
    <source>
        <dbReference type="EMBL" id="KKL46223.1"/>
    </source>
</evidence>
<name>A0A0F9CA09_9ZZZZ</name>
<accession>A0A0F9CA09</accession>
<dbReference type="SUPFAM" id="SSF49842">
    <property type="entry name" value="TNF-like"/>
    <property type="match status" value="1"/>
</dbReference>
<comment type="caution">
    <text evidence="1">The sequence shown here is derived from an EMBL/GenBank/DDBJ whole genome shotgun (WGS) entry which is preliminary data.</text>
</comment>
<proteinExistence type="predicted"/>
<gene>
    <name evidence="1" type="ORF">LCGC14_2347700</name>
</gene>
<dbReference type="EMBL" id="LAZR01034112">
    <property type="protein sequence ID" value="KKL46223.1"/>
    <property type="molecule type" value="Genomic_DNA"/>
</dbReference>
<reference evidence="1" key="1">
    <citation type="journal article" date="2015" name="Nature">
        <title>Complex archaea that bridge the gap between prokaryotes and eukaryotes.</title>
        <authorList>
            <person name="Spang A."/>
            <person name="Saw J.H."/>
            <person name="Jorgensen S.L."/>
            <person name="Zaremba-Niedzwiedzka K."/>
            <person name="Martijn J."/>
            <person name="Lind A.E."/>
            <person name="van Eijk R."/>
            <person name="Schleper C."/>
            <person name="Guy L."/>
            <person name="Ettema T.J."/>
        </authorList>
    </citation>
    <scope>NUCLEOTIDE SEQUENCE</scope>
</reference>
<feature type="non-terminal residue" evidence="1">
    <location>
        <position position="1"/>
    </location>
</feature>
<protein>
    <recommendedName>
        <fullName evidence="2">C1q domain-containing protein</fullName>
    </recommendedName>
</protein>
<sequence>LADGSVSNAELQRLDGVTSDVQGQIDAKMPLAGGTFSGIVNFQKTASLLDKVSVYRNGSQTIPSGPWIRVEFNAEVFDTAGHFANYRFTAAVGGYYQVAFTALMNDIIINKRAIAGIFKDGALVADGRVASYVTSLQLHMSLSKLVYLAVNSYIEGYVYQDTGSDRILSGLRHQTFMTIMGPF</sequence>
<organism evidence="1">
    <name type="scientific">marine sediment metagenome</name>
    <dbReference type="NCBI Taxonomy" id="412755"/>
    <lineage>
        <taxon>unclassified sequences</taxon>
        <taxon>metagenomes</taxon>
        <taxon>ecological metagenomes</taxon>
    </lineage>
</organism>
<dbReference type="AlphaFoldDB" id="A0A0F9CA09"/>
<evidence type="ECO:0008006" key="2">
    <source>
        <dbReference type="Google" id="ProtNLM"/>
    </source>
</evidence>
<dbReference type="InterPro" id="IPR008983">
    <property type="entry name" value="Tumour_necrosis_fac-like_dom"/>
</dbReference>
<dbReference type="Gene3D" id="2.60.120.40">
    <property type="match status" value="1"/>
</dbReference>